<evidence type="ECO:0000313" key="16">
    <source>
        <dbReference type="Proteomes" id="UP000791440"/>
    </source>
</evidence>
<dbReference type="PANTHER" id="PTHR48438">
    <property type="entry name" value="ALPHA-(1,3)-FUCOSYLTRANSFERASE C-RELATED"/>
    <property type="match status" value="1"/>
</dbReference>
<dbReference type="EMBL" id="JH668279">
    <property type="protein sequence ID" value="KAG6440319.1"/>
    <property type="molecule type" value="Genomic_DNA"/>
</dbReference>
<dbReference type="PANTHER" id="PTHR48438:SF1">
    <property type="entry name" value="ALPHA-(1,3)-FUCOSYLTRANSFERASE C-RELATED"/>
    <property type="match status" value="1"/>
</dbReference>
<feature type="domain" description="Fucosyltransferase C-terminal" evidence="13">
    <location>
        <begin position="217"/>
        <end position="382"/>
    </location>
</feature>
<comment type="caution">
    <text evidence="15">The sequence shown here is derived from an EMBL/GenBank/DDBJ whole genome shotgun (WGS) entry which is preliminary data.</text>
</comment>
<dbReference type="AlphaFoldDB" id="A0A921YJF8"/>
<dbReference type="InterPro" id="IPR001503">
    <property type="entry name" value="Glyco_trans_10"/>
</dbReference>
<evidence type="ECO:0000256" key="1">
    <source>
        <dbReference type="ARBA" id="ARBA00004447"/>
    </source>
</evidence>
<keyword evidence="4 12" id="KW-0328">Glycosyltransferase</keyword>
<evidence type="ECO:0000256" key="3">
    <source>
        <dbReference type="ARBA" id="ARBA00008919"/>
    </source>
</evidence>
<evidence type="ECO:0000313" key="15">
    <source>
        <dbReference type="EMBL" id="KAG6440319.1"/>
    </source>
</evidence>
<evidence type="ECO:0000259" key="14">
    <source>
        <dbReference type="Pfam" id="PF17039"/>
    </source>
</evidence>
<keyword evidence="9 12" id="KW-0333">Golgi apparatus</keyword>
<comment type="pathway">
    <text evidence="2">Protein modification; protein glycosylation.</text>
</comment>
<dbReference type="InterPro" id="IPR055270">
    <property type="entry name" value="Glyco_tran_10_C"/>
</dbReference>
<evidence type="ECO:0000256" key="11">
    <source>
        <dbReference type="ARBA" id="ARBA00023180"/>
    </source>
</evidence>
<keyword evidence="5 12" id="KW-0808">Transferase</keyword>
<dbReference type="GO" id="GO:0032580">
    <property type="term" value="C:Golgi cisterna membrane"/>
    <property type="evidence" value="ECO:0007669"/>
    <property type="project" value="UniProtKB-SubCell"/>
</dbReference>
<evidence type="ECO:0000256" key="7">
    <source>
        <dbReference type="ARBA" id="ARBA00022968"/>
    </source>
</evidence>
<comment type="similarity">
    <text evidence="3 12">Belongs to the glycosyltransferase 10 family.</text>
</comment>
<dbReference type="Pfam" id="PF00852">
    <property type="entry name" value="Glyco_transf_10"/>
    <property type="match status" value="1"/>
</dbReference>
<dbReference type="GO" id="GO:0008417">
    <property type="term" value="F:fucosyltransferase activity"/>
    <property type="evidence" value="ECO:0007669"/>
    <property type="project" value="InterPro"/>
</dbReference>
<evidence type="ECO:0000256" key="10">
    <source>
        <dbReference type="ARBA" id="ARBA00023136"/>
    </source>
</evidence>
<evidence type="ECO:0000256" key="4">
    <source>
        <dbReference type="ARBA" id="ARBA00022676"/>
    </source>
</evidence>
<keyword evidence="6 12" id="KW-0812">Transmembrane</keyword>
<dbReference type="Pfam" id="PF17039">
    <property type="entry name" value="Glyco_tran_10_N"/>
    <property type="match status" value="1"/>
</dbReference>
<dbReference type="EC" id="2.4.1.-" evidence="12"/>
<name>A0A921YJF8_MANSE</name>
<evidence type="ECO:0000256" key="12">
    <source>
        <dbReference type="RuleBase" id="RU003832"/>
    </source>
</evidence>
<accession>A0A921YJF8</accession>
<keyword evidence="11" id="KW-0325">Glycoprotein</keyword>
<keyword evidence="16" id="KW-1185">Reference proteome</keyword>
<dbReference type="InterPro" id="IPR038577">
    <property type="entry name" value="GT10-like_C_sf"/>
</dbReference>
<evidence type="ECO:0000256" key="2">
    <source>
        <dbReference type="ARBA" id="ARBA00004922"/>
    </source>
</evidence>
<evidence type="ECO:0000256" key="9">
    <source>
        <dbReference type="ARBA" id="ARBA00023034"/>
    </source>
</evidence>
<dbReference type="SUPFAM" id="SSF53756">
    <property type="entry name" value="UDP-Glycosyltransferase/glycogen phosphorylase"/>
    <property type="match status" value="1"/>
</dbReference>
<keyword evidence="8 12" id="KW-1133">Transmembrane helix</keyword>
<organism evidence="15 16">
    <name type="scientific">Manduca sexta</name>
    <name type="common">Tobacco hawkmoth</name>
    <name type="synonym">Tobacco hornworm</name>
    <dbReference type="NCBI Taxonomy" id="7130"/>
    <lineage>
        <taxon>Eukaryota</taxon>
        <taxon>Metazoa</taxon>
        <taxon>Ecdysozoa</taxon>
        <taxon>Arthropoda</taxon>
        <taxon>Hexapoda</taxon>
        <taxon>Insecta</taxon>
        <taxon>Pterygota</taxon>
        <taxon>Neoptera</taxon>
        <taxon>Endopterygota</taxon>
        <taxon>Lepidoptera</taxon>
        <taxon>Glossata</taxon>
        <taxon>Ditrysia</taxon>
        <taxon>Bombycoidea</taxon>
        <taxon>Sphingidae</taxon>
        <taxon>Sphinginae</taxon>
        <taxon>Sphingini</taxon>
        <taxon>Manduca</taxon>
    </lineage>
</organism>
<feature type="domain" description="Fucosyltransferase N-terminal" evidence="14">
    <location>
        <begin position="74"/>
        <end position="180"/>
    </location>
</feature>
<dbReference type="Proteomes" id="UP000791440">
    <property type="component" value="Unassembled WGS sequence"/>
</dbReference>
<feature type="transmembrane region" description="Helical" evidence="12">
    <location>
        <begin position="39"/>
        <end position="58"/>
    </location>
</feature>
<gene>
    <name evidence="15" type="ORF">O3G_MSEX001209</name>
</gene>
<dbReference type="Gene3D" id="3.40.50.11660">
    <property type="entry name" value="Glycosyl transferase family 10, C-terminal domain"/>
    <property type="match status" value="1"/>
</dbReference>
<keyword evidence="7" id="KW-0735">Signal-anchor</keyword>
<dbReference type="InterPro" id="IPR031481">
    <property type="entry name" value="Glyco_tran_10_N"/>
</dbReference>
<comment type="subcellular location">
    <subcellularLocation>
        <location evidence="1 12">Golgi apparatus</location>
        <location evidence="1 12">Golgi stack membrane</location>
        <topology evidence="1 12">Single-pass type II membrane protein</topology>
    </subcellularLocation>
</comment>
<proteinExistence type="inferred from homology"/>
<evidence type="ECO:0000256" key="8">
    <source>
        <dbReference type="ARBA" id="ARBA00022989"/>
    </source>
</evidence>
<evidence type="ECO:0000256" key="6">
    <source>
        <dbReference type="ARBA" id="ARBA00022692"/>
    </source>
</evidence>
<reference evidence="15" key="1">
    <citation type="journal article" date="2016" name="Insect Biochem. Mol. Biol.">
        <title>Multifaceted biological insights from a draft genome sequence of the tobacco hornworm moth, Manduca sexta.</title>
        <authorList>
            <person name="Kanost M.R."/>
            <person name="Arrese E.L."/>
            <person name="Cao X."/>
            <person name="Chen Y.R."/>
            <person name="Chellapilla S."/>
            <person name="Goldsmith M.R."/>
            <person name="Grosse-Wilde E."/>
            <person name="Heckel D.G."/>
            <person name="Herndon N."/>
            <person name="Jiang H."/>
            <person name="Papanicolaou A."/>
            <person name="Qu J."/>
            <person name="Soulages J.L."/>
            <person name="Vogel H."/>
            <person name="Walters J."/>
            <person name="Waterhouse R.M."/>
            <person name="Ahn S.J."/>
            <person name="Almeida F.C."/>
            <person name="An C."/>
            <person name="Aqrawi P."/>
            <person name="Bretschneider A."/>
            <person name="Bryant W.B."/>
            <person name="Bucks S."/>
            <person name="Chao H."/>
            <person name="Chevignon G."/>
            <person name="Christen J.M."/>
            <person name="Clarke D.F."/>
            <person name="Dittmer N.T."/>
            <person name="Ferguson L.C.F."/>
            <person name="Garavelou S."/>
            <person name="Gordon K.H.J."/>
            <person name="Gunaratna R.T."/>
            <person name="Han Y."/>
            <person name="Hauser F."/>
            <person name="He Y."/>
            <person name="Heidel-Fischer H."/>
            <person name="Hirsh A."/>
            <person name="Hu Y."/>
            <person name="Jiang H."/>
            <person name="Kalra D."/>
            <person name="Klinner C."/>
            <person name="Konig C."/>
            <person name="Kovar C."/>
            <person name="Kroll A.R."/>
            <person name="Kuwar S.S."/>
            <person name="Lee S.L."/>
            <person name="Lehman R."/>
            <person name="Li K."/>
            <person name="Li Z."/>
            <person name="Liang H."/>
            <person name="Lovelace S."/>
            <person name="Lu Z."/>
            <person name="Mansfield J.H."/>
            <person name="McCulloch K.J."/>
            <person name="Mathew T."/>
            <person name="Morton B."/>
            <person name="Muzny D.M."/>
            <person name="Neunemann D."/>
            <person name="Ongeri F."/>
            <person name="Pauchet Y."/>
            <person name="Pu L.L."/>
            <person name="Pyrousis I."/>
            <person name="Rao X.J."/>
            <person name="Redding A."/>
            <person name="Roesel C."/>
            <person name="Sanchez-Gracia A."/>
            <person name="Schaack S."/>
            <person name="Shukla A."/>
            <person name="Tetreau G."/>
            <person name="Wang Y."/>
            <person name="Xiong G.H."/>
            <person name="Traut W."/>
            <person name="Walsh T.K."/>
            <person name="Worley K.C."/>
            <person name="Wu D."/>
            <person name="Wu W."/>
            <person name="Wu Y.Q."/>
            <person name="Zhang X."/>
            <person name="Zou Z."/>
            <person name="Zucker H."/>
            <person name="Briscoe A.D."/>
            <person name="Burmester T."/>
            <person name="Clem R.J."/>
            <person name="Feyereisen R."/>
            <person name="Grimmelikhuijzen C.J.P."/>
            <person name="Hamodrakas S.J."/>
            <person name="Hansson B.S."/>
            <person name="Huguet E."/>
            <person name="Jermiin L.S."/>
            <person name="Lan Q."/>
            <person name="Lehman H.K."/>
            <person name="Lorenzen M."/>
            <person name="Merzendorfer H."/>
            <person name="Michalopoulos I."/>
            <person name="Morton D.B."/>
            <person name="Muthukrishnan S."/>
            <person name="Oakeshott J.G."/>
            <person name="Palmer W."/>
            <person name="Park Y."/>
            <person name="Passarelli A.L."/>
            <person name="Rozas J."/>
            <person name="Schwartz L.M."/>
            <person name="Smith W."/>
            <person name="Southgate A."/>
            <person name="Vilcinskas A."/>
            <person name="Vogt R."/>
            <person name="Wang P."/>
            <person name="Werren J."/>
            <person name="Yu X.Q."/>
            <person name="Zhou J.J."/>
            <person name="Brown S.J."/>
            <person name="Scherer S.E."/>
            <person name="Richards S."/>
            <person name="Blissard G.W."/>
        </authorList>
    </citation>
    <scope>NUCLEOTIDE SEQUENCE</scope>
</reference>
<evidence type="ECO:0000256" key="5">
    <source>
        <dbReference type="ARBA" id="ARBA00022679"/>
    </source>
</evidence>
<protein>
    <recommendedName>
        <fullName evidence="12">Fucosyltransferase</fullName>
        <ecNumber evidence="12">2.4.1.-</ecNumber>
    </recommendedName>
</protein>
<sequence length="411" mass="48655">MKQSCHTTLNKADATATVVLTRFSILYQRMARAIKYLKILFHIATIATLSFIVTQTPMRPTIVKKIIRFLPDLKHLLIWTNIHGLEEEGQRYFITNKCRKINCYITKNKSLFEDTRYFDGIIFNLQDVSAGPHNIPRLRSTNQKFIFAANDSADNYPVCNSVYDNIFNWTWSYRADSIIRNKFFSIHNVHYDGPEDDYRWLKNMKPIDEVFKSQLVTKNKAAAIFLDKCESRSKREVFLENLNFELAKYNLSVDIYGKCGVECSRSSMNACYWKLRKIYHFYMAMEDSLAEDYVTDSVVYGYRYNAVPIVYGQANYERYLPPHSYLNALELGEKELARSIHNLMRHKEQYFKYFNWRNHYVIKATPMLNGCALCETLNNPAWLVQKGSYSEFRKWWNPEYENRCAFYTRFL</sequence>
<reference evidence="15" key="2">
    <citation type="submission" date="2020-12" db="EMBL/GenBank/DDBJ databases">
        <authorList>
            <person name="Kanost M."/>
        </authorList>
    </citation>
    <scope>NUCLEOTIDE SEQUENCE</scope>
</reference>
<keyword evidence="10 12" id="KW-0472">Membrane</keyword>
<evidence type="ECO:0000259" key="13">
    <source>
        <dbReference type="Pfam" id="PF00852"/>
    </source>
</evidence>